<dbReference type="PANTHER" id="PTHR11474:SF126">
    <property type="entry name" value="TYROSINASE-LIKE PROTEIN TYR-1-RELATED"/>
    <property type="match status" value="1"/>
</dbReference>
<dbReference type="EMBL" id="CP120988">
    <property type="protein sequence ID" value="WLQ58330.1"/>
    <property type="molecule type" value="Genomic_DNA"/>
</dbReference>
<dbReference type="PROSITE" id="PS50927">
    <property type="entry name" value="BULB_LECTIN"/>
    <property type="match status" value="1"/>
</dbReference>
<keyword evidence="4" id="KW-0560">Oxidoreductase</keyword>
<evidence type="ECO:0000256" key="4">
    <source>
        <dbReference type="ARBA" id="ARBA00023002"/>
    </source>
</evidence>
<keyword evidence="9" id="KW-1185">Reference proteome</keyword>
<reference evidence="8 9" key="1">
    <citation type="submission" date="2023-03" db="EMBL/GenBank/DDBJ databases">
        <title>Isolation and description of six Streptomyces strains from soil environments, able to metabolize different microbial glucans.</title>
        <authorList>
            <person name="Widen T."/>
            <person name="Larsbrink J."/>
        </authorList>
    </citation>
    <scope>NUCLEOTIDE SEQUENCE [LARGE SCALE GENOMIC DNA]</scope>
    <source>
        <strain evidence="8 9">Alt2</strain>
    </source>
</reference>
<dbReference type="SMART" id="SM00108">
    <property type="entry name" value="B_lectin"/>
    <property type="match status" value="1"/>
</dbReference>
<evidence type="ECO:0000256" key="2">
    <source>
        <dbReference type="ARBA" id="ARBA00009928"/>
    </source>
</evidence>
<dbReference type="SUPFAM" id="SSF48056">
    <property type="entry name" value="Di-copper centre-containing domain"/>
    <property type="match status" value="1"/>
</dbReference>
<sequence>MAQLVRRNQALLSEDQKRLLVTAVWDVKSRGDYDQFIKAHVVGADSYHHVPTFLPWHREFVRIFETALRTPSGHPTLTIPYWDWTGTDDPWADYFMGGNGRAGDDRVMTGPFAVDNGWSCIDPSREIPSYLRRQFGADIAELPTGDDVSKCLALTPYDSVPWAGVSQSFRKSLEGVIEPDIHNRVHRWVGGNMELTSSPNDPVFWLHHSNIDRLWALWQQRNRNETYLPQSGGPPGQNVNDLMPPWSNVRVSAVLDHRSLGYIYDTENPTAQDDHMHPGDTLRSGDSISSGDGRYRLVYETDGNLVLYQDGERTPRWSSRTQGRSPGMCVMQMDGDLTIDDAEGQRVWSLGIDGRGNRLRLTGDGALEVTGLSGAIAWRSTREVMA</sequence>
<organism evidence="8 9">
    <name type="scientific">Streptomyces poriferorum</name>
    <dbReference type="NCBI Taxonomy" id="2798799"/>
    <lineage>
        <taxon>Bacteria</taxon>
        <taxon>Bacillati</taxon>
        <taxon>Actinomycetota</taxon>
        <taxon>Actinomycetes</taxon>
        <taxon>Kitasatosporales</taxon>
        <taxon>Streptomycetaceae</taxon>
        <taxon>Streptomyces</taxon>
    </lineage>
</organism>
<evidence type="ECO:0000256" key="1">
    <source>
        <dbReference type="ARBA" id="ARBA00001973"/>
    </source>
</evidence>
<dbReference type="InterPro" id="IPR002227">
    <property type="entry name" value="Tyrosinase_Cu-bd"/>
</dbReference>
<evidence type="ECO:0000259" key="7">
    <source>
        <dbReference type="PROSITE" id="PS50927"/>
    </source>
</evidence>
<dbReference type="PANTHER" id="PTHR11474">
    <property type="entry name" value="TYROSINASE FAMILY MEMBER"/>
    <property type="match status" value="1"/>
</dbReference>
<dbReference type="Gene3D" id="1.10.1280.10">
    <property type="entry name" value="Di-copper center containing domain from catechol oxidase"/>
    <property type="match status" value="1"/>
</dbReference>
<dbReference type="PRINTS" id="PR00092">
    <property type="entry name" value="TYROSINASE"/>
</dbReference>
<dbReference type="RefSeq" id="WP_306070481.1">
    <property type="nucleotide sequence ID" value="NZ_CP120988.1"/>
</dbReference>
<evidence type="ECO:0000256" key="6">
    <source>
        <dbReference type="SAM" id="MobiDB-lite"/>
    </source>
</evidence>
<evidence type="ECO:0000256" key="3">
    <source>
        <dbReference type="ARBA" id="ARBA00022723"/>
    </source>
</evidence>
<dbReference type="Pfam" id="PF00264">
    <property type="entry name" value="Tyrosinase"/>
    <property type="match status" value="1"/>
</dbReference>
<dbReference type="InterPro" id="IPR036426">
    <property type="entry name" value="Bulb-type_lectin_dom_sf"/>
</dbReference>
<gene>
    <name evidence="8" type="ORF">P8A19_24160</name>
</gene>
<evidence type="ECO:0000313" key="9">
    <source>
        <dbReference type="Proteomes" id="UP001235744"/>
    </source>
</evidence>
<dbReference type="Gene3D" id="2.90.10.30">
    <property type="match status" value="1"/>
</dbReference>
<accession>A0ABY9ITB8</accession>
<proteinExistence type="inferred from homology"/>
<dbReference type="InterPro" id="IPR001480">
    <property type="entry name" value="Bulb-type_lectin_dom"/>
</dbReference>
<dbReference type="Proteomes" id="UP001235744">
    <property type="component" value="Chromosome"/>
</dbReference>
<comment type="similarity">
    <text evidence="2">Belongs to the tyrosinase family.</text>
</comment>
<keyword evidence="3" id="KW-0479">Metal-binding</keyword>
<feature type="domain" description="Bulb-type lectin" evidence="7">
    <location>
        <begin position="273"/>
        <end position="386"/>
    </location>
</feature>
<keyword evidence="5" id="KW-0186">Copper</keyword>
<dbReference type="InterPro" id="IPR008922">
    <property type="entry name" value="Di-copper_centre_dom_sf"/>
</dbReference>
<name>A0ABY9ITB8_9ACTN</name>
<dbReference type="PROSITE" id="PS00497">
    <property type="entry name" value="TYROSINASE_1"/>
    <property type="match status" value="1"/>
</dbReference>
<evidence type="ECO:0000256" key="5">
    <source>
        <dbReference type="ARBA" id="ARBA00023008"/>
    </source>
</evidence>
<evidence type="ECO:0000313" key="8">
    <source>
        <dbReference type="EMBL" id="WLQ58330.1"/>
    </source>
</evidence>
<feature type="region of interest" description="Disordered" evidence="6">
    <location>
        <begin position="268"/>
        <end position="288"/>
    </location>
</feature>
<protein>
    <submittedName>
        <fullName evidence="8">Tyrosinase family protein</fullName>
    </submittedName>
</protein>
<dbReference type="InterPro" id="IPR050316">
    <property type="entry name" value="Tyrosinase/Hemocyanin"/>
</dbReference>
<dbReference type="SUPFAM" id="SSF51110">
    <property type="entry name" value="alpha-D-mannose-specific plant lectins"/>
    <property type="match status" value="1"/>
</dbReference>
<dbReference type="PROSITE" id="PS00498">
    <property type="entry name" value="TYROSINASE_2"/>
    <property type="match status" value="1"/>
</dbReference>
<comment type="cofactor">
    <cofactor evidence="1">
        <name>Cu(2+)</name>
        <dbReference type="ChEBI" id="CHEBI:29036"/>
    </cofactor>
</comment>